<proteinExistence type="predicted"/>
<keyword evidence="3" id="KW-1185">Reference proteome</keyword>
<feature type="non-terminal residue" evidence="2">
    <location>
        <position position="232"/>
    </location>
</feature>
<protein>
    <submittedName>
        <fullName evidence="2">Uncharacterized protein</fullName>
    </submittedName>
</protein>
<evidence type="ECO:0000256" key="1">
    <source>
        <dbReference type="SAM" id="Coils"/>
    </source>
</evidence>
<gene>
    <name evidence="2" type="ORF">Tco_0858118</name>
</gene>
<dbReference type="EMBL" id="BQNB010013039">
    <property type="protein sequence ID" value="GJT11076.1"/>
    <property type="molecule type" value="Genomic_DNA"/>
</dbReference>
<name>A0ABQ5B873_9ASTR</name>
<sequence length="232" mass="26891">MTASYSASSLVAVNSNFRALLPVFFPFPPGFGSLFLHLLLEFLPRSLQGPWKRISHKRMKNKAKNDKTKHGMEKLEVARKVQEEWEAKEERNRIAEENAANEELIKDFDDIKARIEADRLLAENTLQREKQGKREIHNRARRQSSFMIPNCCSIFFGSRLMVMFNPDDENEFWNAQQDWKIVSWKLHSSSGVHTLVTDTGLVIHMLVEKKYPVMKDVVDVAEKENQSCALKK</sequence>
<comment type="caution">
    <text evidence="2">The sequence shown here is derived from an EMBL/GenBank/DDBJ whole genome shotgun (WGS) entry which is preliminary data.</text>
</comment>
<reference evidence="2" key="1">
    <citation type="journal article" date="2022" name="Int. J. Mol. Sci.">
        <title>Draft Genome of Tanacetum Coccineum: Genomic Comparison of Closely Related Tanacetum-Family Plants.</title>
        <authorList>
            <person name="Yamashiro T."/>
            <person name="Shiraishi A."/>
            <person name="Nakayama K."/>
            <person name="Satake H."/>
        </authorList>
    </citation>
    <scope>NUCLEOTIDE SEQUENCE</scope>
</reference>
<evidence type="ECO:0000313" key="3">
    <source>
        <dbReference type="Proteomes" id="UP001151760"/>
    </source>
</evidence>
<organism evidence="2 3">
    <name type="scientific">Tanacetum coccineum</name>
    <dbReference type="NCBI Taxonomy" id="301880"/>
    <lineage>
        <taxon>Eukaryota</taxon>
        <taxon>Viridiplantae</taxon>
        <taxon>Streptophyta</taxon>
        <taxon>Embryophyta</taxon>
        <taxon>Tracheophyta</taxon>
        <taxon>Spermatophyta</taxon>
        <taxon>Magnoliopsida</taxon>
        <taxon>eudicotyledons</taxon>
        <taxon>Gunneridae</taxon>
        <taxon>Pentapetalae</taxon>
        <taxon>asterids</taxon>
        <taxon>campanulids</taxon>
        <taxon>Asterales</taxon>
        <taxon>Asteraceae</taxon>
        <taxon>Asteroideae</taxon>
        <taxon>Anthemideae</taxon>
        <taxon>Anthemidinae</taxon>
        <taxon>Tanacetum</taxon>
    </lineage>
</organism>
<evidence type="ECO:0000313" key="2">
    <source>
        <dbReference type="EMBL" id="GJT11076.1"/>
    </source>
</evidence>
<dbReference type="Proteomes" id="UP001151760">
    <property type="component" value="Unassembled WGS sequence"/>
</dbReference>
<reference evidence="2" key="2">
    <citation type="submission" date="2022-01" db="EMBL/GenBank/DDBJ databases">
        <authorList>
            <person name="Yamashiro T."/>
            <person name="Shiraishi A."/>
            <person name="Satake H."/>
            <person name="Nakayama K."/>
        </authorList>
    </citation>
    <scope>NUCLEOTIDE SEQUENCE</scope>
</reference>
<feature type="coiled-coil region" evidence="1">
    <location>
        <begin position="78"/>
        <end position="114"/>
    </location>
</feature>
<keyword evidence="1" id="KW-0175">Coiled coil</keyword>
<accession>A0ABQ5B873</accession>